<comment type="caution">
    <text evidence="2">The sequence shown here is derived from an EMBL/GenBank/DDBJ whole genome shotgun (WGS) entry which is preliminary data.</text>
</comment>
<reference evidence="2 3" key="1">
    <citation type="submission" date="2016-11" db="EMBL/GenBank/DDBJ databases">
        <title>Comparative genomics of co-occurring bacteria in distinct bioleaching systems unravels niche-specific adaptation.</title>
        <authorList>
            <person name="Zhang X."/>
            <person name="Liu X."/>
            <person name="Yin H."/>
        </authorList>
    </citation>
    <scope>NUCLEOTIDE SEQUENCE [LARGE SCALE GENOMIC DNA]</scope>
    <source>
        <strain evidence="2 3">DX</strain>
    </source>
</reference>
<dbReference type="Proteomes" id="UP000188586">
    <property type="component" value="Unassembled WGS sequence"/>
</dbReference>
<protein>
    <submittedName>
        <fullName evidence="2">Uncharacterized protein</fullName>
    </submittedName>
</protein>
<organism evidence="2 3">
    <name type="scientific">Leptospirillum ferriphilum</name>
    <dbReference type="NCBI Taxonomy" id="178606"/>
    <lineage>
        <taxon>Bacteria</taxon>
        <taxon>Pseudomonadati</taxon>
        <taxon>Nitrospirota</taxon>
        <taxon>Nitrospiria</taxon>
        <taxon>Nitrospirales</taxon>
        <taxon>Nitrospiraceae</taxon>
        <taxon>Leptospirillum</taxon>
    </lineage>
</organism>
<evidence type="ECO:0000313" key="2">
    <source>
        <dbReference type="EMBL" id="OOH75044.1"/>
    </source>
</evidence>
<dbReference type="EMBL" id="MPOJ01000002">
    <property type="protein sequence ID" value="OOH75044.1"/>
    <property type="molecule type" value="Genomic_DNA"/>
</dbReference>
<feature type="region of interest" description="Disordered" evidence="1">
    <location>
        <begin position="14"/>
        <end position="60"/>
    </location>
</feature>
<accession>A0A1V3SXY6</accession>
<evidence type="ECO:0000256" key="1">
    <source>
        <dbReference type="SAM" id="MobiDB-lite"/>
    </source>
</evidence>
<dbReference type="AlphaFoldDB" id="A0A1V3SXY6"/>
<sequence>MLFWLNEFIECEKPQKSPASLPFQNPSPPDSTRTRDRIARIGGQGRNQYKRARRLQTKSCSSEKLPSDSFFLIDEVDGKACQRGDISNVRAMPTRASRSQEVITGLAIFRDSLKDFKRPTGLRRPGVDRIERSIAWSTRISFSSRSEMPL</sequence>
<evidence type="ECO:0000313" key="3">
    <source>
        <dbReference type="Proteomes" id="UP000188586"/>
    </source>
</evidence>
<name>A0A1V3SXY6_9BACT</name>
<gene>
    <name evidence="2" type="ORF">BOX24_00465</name>
</gene>
<proteinExistence type="predicted"/>